<accession>A0A077Z9H7</accession>
<keyword evidence="5" id="KW-0521">NADP</keyword>
<dbReference type="Proteomes" id="UP000030665">
    <property type="component" value="Unassembled WGS sequence"/>
</dbReference>
<protein>
    <recommendedName>
        <fullName evidence="8">Flavin-containing monooxygenase</fullName>
        <ecNumber evidence="8">1.-.-.-</ecNumber>
    </recommendedName>
</protein>
<evidence type="ECO:0000256" key="7">
    <source>
        <dbReference type="ARBA" id="ARBA00023033"/>
    </source>
</evidence>
<evidence type="ECO:0000313" key="9">
    <source>
        <dbReference type="EMBL" id="CDW55335.1"/>
    </source>
</evidence>
<name>A0A077Z9H7_TRITR</name>
<evidence type="ECO:0000256" key="1">
    <source>
        <dbReference type="ARBA" id="ARBA00001974"/>
    </source>
</evidence>
<dbReference type="PANTHER" id="PTHR23023">
    <property type="entry name" value="DIMETHYLANILINE MONOOXYGENASE"/>
    <property type="match status" value="1"/>
</dbReference>
<evidence type="ECO:0000256" key="6">
    <source>
        <dbReference type="ARBA" id="ARBA00023002"/>
    </source>
</evidence>
<dbReference type="InterPro" id="IPR050346">
    <property type="entry name" value="FMO-like"/>
</dbReference>
<evidence type="ECO:0000313" key="10">
    <source>
        <dbReference type="Proteomes" id="UP000030665"/>
    </source>
</evidence>
<keyword evidence="4 8" id="KW-0274">FAD</keyword>
<dbReference type="OrthoDB" id="66881at2759"/>
<keyword evidence="7 8" id="KW-0503">Monooxygenase</keyword>
<dbReference type="InterPro" id="IPR000960">
    <property type="entry name" value="Flavin_mOase"/>
</dbReference>
<dbReference type="EMBL" id="HG805948">
    <property type="protein sequence ID" value="CDW55335.1"/>
    <property type="molecule type" value="Genomic_DNA"/>
</dbReference>
<dbReference type="PRINTS" id="PR00370">
    <property type="entry name" value="FMOXYGENASE"/>
</dbReference>
<dbReference type="STRING" id="36087.A0A077Z9H7"/>
<dbReference type="GO" id="GO:0050661">
    <property type="term" value="F:NADP binding"/>
    <property type="evidence" value="ECO:0007669"/>
    <property type="project" value="InterPro"/>
</dbReference>
<gene>
    <name evidence="9" type="ORF">TTRE_0000360701</name>
</gene>
<evidence type="ECO:0000256" key="2">
    <source>
        <dbReference type="ARBA" id="ARBA00009183"/>
    </source>
</evidence>
<dbReference type="EC" id="1.-.-.-" evidence="8"/>
<sequence length="445" mass="50355">MRICVIGAGAAGICACRHLKLIKSWTVVIYECLDKVGGTWNYTERVQGDSEVNLPVMYKNLVTNLPKEIMAFPDFPFDEKISKSFVGHEVVAQYLQDYADYHNLLPYIKFMHLVVRLRHDATAAAAGHEPWAVTVKNLKTGQIETELFHSVFVCNGHLSVPKIPSIPGRDIFDGLIMHTRDYREPAMFKGMRVACLGAGPSGIDISLELSEVASKVYLCHNDDRLAVSLAKNIEETVGIERLERKAAVLHDGRKVNIDAIVLCTGYLFNFPFIKEDLGMKADDDCISPLYLHMISIHFPTLFFIGLCRTVLPFPFFDVQVRFAIELLKGNVSLPSVECMLNDEKEQKALRLSMKQGQRQGPMYMGPLQWPYLDRLITMAHLEPIPPYLEHIYRRISEMRPQNLANYKTFTVRLLNDSDFELGQPERNESIVFKLSQPGAPMGTTS</sequence>
<dbReference type="FunFam" id="3.50.50.60:FF:000138">
    <property type="entry name" value="Flavin-containing monooxygenase"/>
    <property type="match status" value="1"/>
</dbReference>
<dbReference type="InterPro" id="IPR036188">
    <property type="entry name" value="FAD/NAD-bd_sf"/>
</dbReference>
<dbReference type="Gene3D" id="3.50.50.60">
    <property type="entry name" value="FAD/NAD(P)-binding domain"/>
    <property type="match status" value="2"/>
</dbReference>
<keyword evidence="3 8" id="KW-0285">Flavoprotein</keyword>
<dbReference type="GO" id="GO:0050660">
    <property type="term" value="F:flavin adenine dinucleotide binding"/>
    <property type="evidence" value="ECO:0007669"/>
    <property type="project" value="InterPro"/>
</dbReference>
<evidence type="ECO:0000256" key="5">
    <source>
        <dbReference type="ARBA" id="ARBA00022857"/>
    </source>
</evidence>
<dbReference type="AlphaFoldDB" id="A0A077Z9H7"/>
<organism evidence="9 10">
    <name type="scientific">Trichuris trichiura</name>
    <name type="common">Whipworm</name>
    <name type="synonym">Trichocephalus trichiurus</name>
    <dbReference type="NCBI Taxonomy" id="36087"/>
    <lineage>
        <taxon>Eukaryota</taxon>
        <taxon>Metazoa</taxon>
        <taxon>Ecdysozoa</taxon>
        <taxon>Nematoda</taxon>
        <taxon>Enoplea</taxon>
        <taxon>Dorylaimia</taxon>
        <taxon>Trichinellida</taxon>
        <taxon>Trichuridae</taxon>
        <taxon>Trichuris</taxon>
    </lineage>
</organism>
<evidence type="ECO:0000256" key="8">
    <source>
        <dbReference type="RuleBase" id="RU361177"/>
    </source>
</evidence>
<dbReference type="GO" id="GO:0004499">
    <property type="term" value="F:N,N-dimethylaniline monooxygenase activity"/>
    <property type="evidence" value="ECO:0007669"/>
    <property type="project" value="InterPro"/>
</dbReference>
<evidence type="ECO:0000256" key="3">
    <source>
        <dbReference type="ARBA" id="ARBA00022630"/>
    </source>
</evidence>
<reference evidence="9" key="2">
    <citation type="submission" date="2014-03" db="EMBL/GenBank/DDBJ databases">
        <title>The whipworm genome and dual-species transcriptomics of an intimate host-pathogen interaction.</title>
        <authorList>
            <person name="Foth B.J."/>
            <person name="Tsai I.J."/>
            <person name="Reid A.J."/>
            <person name="Bancroft A.J."/>
            <person name="Nichol S."/>
            <person name="Tracey A."/>
            <person name="Holroyd N."/>
            <person name="Cotton J.A."/>
            <person name="Stanley E.J."/>
            <person name="Zarowiecki M."/>
            <person name="Liu J.Z."/>
            <person name="Huckvale T."/>
            <person name="Cooper P.J."/>
            <person name="Grencis R.K."/>
            <person name="Berriman M."/>
        </authorList>
    </citation>
    <scope>NUCLEOTIDE SEQUENCE [LARGE SCALE GENOMIC DNA]</scope>
</reference>
<dbReference type="InterPro" id="IPR020946">
    <property type="entry name" value="Flavin_mOase-like"/>
</dbReference>
<dbReference type="PROSITE" id="PS51257">
    <property type="entry name" value="PROKAR_LIPOPROTEIN"/>
    <property type="match status" value="1"/>
</dbReference>
<dbReference type="SUPFAM" id="SSF51905">
    <property type="entry name" value="FAD/NAD(P)-binding domain"/>
    <property type="match status" value="2"/>
</dbReference>
<evidence type="ECO:0000256" key="4">
    <source>
        <dbReference type="ARBA" id="ARBA00022827"/>
    </source>
</evidence>
<comment type="similarity">
    <text evidence="2 8">Belongs to the FMO family.</text>
</comment>
<dbReference type="Pfam" id="PF00743">
    <property type="entry name" value="FMO-like"/>
    <property type="match status" value="2"/>
</dbReference>
<keyword evidence="6 8" id="KW-0560">Oxidoreductase</keyword>
<proteinExistence type="inferred from homology"/>
<comment type="cofactor">
    <cofactor evidence="1 8">
        <name>FAD</name>
        <dbReference type="ChEBI" id="CHEBI:57692"/>
    </cofactor>
</comment>
<reference evidence="9" key="1">
    <citation type="submission" date="2014-01" db="EMBL/GenBank/DDBJ databases">
        <authorList>
            <person name="Aslett M."/>
        </authorList>
    </citation>
    <scope>NUCLEOTIDE SEQUENCE</scope>
</reference>
<keyword evidence="10" id="KW-1185">Reference proteome</keyword>